<name>A0A8S2V286_9BILA</name>
<evidence type="ECO:0000313" key="4">
    <source>
        <dbReference type="Proteomes" id="UP000682733"/>
    </source>
</evidence>
<comment type="caution">
    <text evidence="3">The sequence shown here is derived from an EMBL/GenBank/DDBJ whole genome shotgun (WGS) entry which is preliminary data.</text>
</comment>
<sequence>MAQLELALTAASTITTGIVDTSYQFETKTPTTTTNLYKQRPQRECRQRKRPYDPSEIDQLSQRQIKRTKSNIENERLSKLTDENPTNTNSYLFIKQATVYENNHHNSNELTNDGSGEIIDNPLNYDEQTRDSVSSEIQSDVEDIPLPTIHNNEQLSSYPRHLRKQIKRFHYLYDHGLQKPIEPTRIPEVKNDEGDDNNNYLITKWKLQNTFNRLDLFKEGYSVLSNEQFPFYSLCYMVSTINKKRFIVDINSKC</sequence>
<dbReference type="EMBL" id="CAJNOK010044816">
    <property type="protein sequence ID" value="CAF1576224.1"/>
    <property type="molecule type" value="Genomic_DNA"/>
</dbReference>
<evidence type="ECO:0000313" key="3">
    <source>
        <dbReference type="EMBL" id="CAF4373241.1"/>
    </source>
</evidence>
<dbReference type="AlphaFoldDB" id="A0A8S2V286"/>
<evidence type="ECO:0000313" key="2">
    <source>
        <dbReference type="EMBL" id="CAF1576224.1"/>
    </source>
</evidence>
<organism evidence="3 4">
    <name type="scientific">Didymodactylos carnosus</name>
    <dbReference type="NCBI Taxonomy" id="1234261"/>
    <lineage>
        <taxon>Eukaryota</taxon>
        <taxon>Metazoa</taxon>
        <taxon>Spiralia</taxon>
        <taxon>Gnathifera</taxon>
        <taxon>Rotifera</taxon>
        <taxon>Eurotatoria</taxon>
        <taxon>Bdelloidea</taxon>
        <taxon>Philodinida</taxon>
        <taxon>Philodinidae</taxon>
        <taxon>Didymodactylos</taxon>
    </lineage>
</organism>
<proteinExistence type="predicted"/>
<protein>
    <submittedName>
        <fullName evidence="3">Uncharacterized protein</fullName>
    </submittedName>
</protein>
<feature type="compositionally biased region" description="Basic and acidic residues" evidence="1">
    <location>
        <begin position="41"/>
        <end position="53"/>
    </location>
</feature>
<gene>
    <name evidence="2" type="ORF">OVA965_LOCUS40677</name>
    <name evidence="3" type="ORF">TMI583_LOCUS42156</name>
</gene>
<reference evidence="3" key="1">
    <citation type="submission" date="2021-02" db="EMBL/GenBank/DDBJ databases">
        <authorList>
            <person name="Nowell W R."/>
        </authorList>
    </citation>
    <scope>NUCLEOTIDE SEQUENCE</scope>
</reference>
<evidence type="ECO:0000256" key="1">
    <source>
        <dbReference type="SAM" id="MobiDB-lite"/>
    </source>
</evidence>
<dbReference type="EMBL" id="CAJOBA010067756">
    <property type="protein sequence ID" value="CAF4373241.1"/>
    <property type="molecule type" value="Genomic_DNA"/>
</dbReference>
<dbReference type="Proteomes" id="UP000682733">
    <property type="component" value="Unassembled WGS sequence"/>
</dbReference>
<feature type="region of interest" description="Disordered" evidence="1">
    <location>
        <begin position="34"/>
        <end position="64"/>
    </location>
</feature>
<accession>A0A8S2V286</accession>
<dbReference type="Proteomes" id="UP000677228">
    <property type="component" value="Unassembled WGS sequence"/>
</dbReference>